<gene>
    <name evidence="10" type="ORF">PROH_07030</name>
</gene>
<feature type="transmembrane region" description="Helical" evidence="8">
    <location>
        <begin position="267"/>
        <end position="291"/>
    </location>
</feature>
<evidence type="ECO:0000256" key="7">
    <source>
        <dbReference type="ARBA" id="ARBA00023136"/>
    </source>
</evidence>
<dbReference type="GO" id="GO:0016020">
    <property type="term" value="C:membrane"/>
    <property type="evidence" value="ECO:0007669"/>
    <property type="project" value="UniProtKB-SubCell"/>
</dbReference>
<evidence type="ECO:0000256" key="8">
    <source>
        <dbReference type="SAM" id="Phobius"/>
    </source>
</evidence>
<keyword evidence="11" id="KW-1185">Reference proteome</keyword>
<dbReference type="InterPro" id="IPR022764">
    <property type="entry name" value="Peptidase_S54_rhomboid_dom"/>
</dbReference>
<evidence type="ECO:0000256" key="2">
    <source>
        <dbReference type="ARBA" id="ARBA00022670"/>
    </source>
</evidence>
<evidence type="ECO:0000256" key="5">
    <source>
        <dbReference type="ARBA" id="ARBA00022825"/>
    </source>
</evidence>
<feature type="transmembrane region" description="Helical" evidence="8">
    <location>
        <begin position="121"/>
        <end position="141"/>
    </location>
</feature>
<accession>A0A0M2PZ22</accession>
<keyword evidence="6 8" id="KW-1133">Transmembrane helix</keyword>
<dbReference type="InterPro" id="IPR002610">
    <property type="entry name" value="Peptidase_S54_rhomboid-like"/>
</dbReference>
<protein>
    <recommendedName>
        <fullName evidence="9">Peptidase S54 rhomboid domain-containing protein</fullName>
    </recommendedName>
</protein>
<evidence type="ECO:0000256" key="3">
    <source>
        <dbReference type="ARBA" id="ARBA00022692"/>
    </source>
</evidence>
<evidence type="ECO:0000256" key="6">
    <source>
        <dbReference type="ARBA" id="ARBA00022989"/>
    </source>
</evidence>
<dbReference type="AlphaFoldDB" id="A0A0M2PZ22"/>
<reference evidence="10" key="1">
    <citation type="submission" date="2012-04" db="EMBL/GenBank/DDBJ databases">
        <authorList>
            <person name="Borisov I.G."/>
            <person name="Ivanikova N.V."/>
            <person name="Pinevich A.V."/>
        </authorList>
    </citation>
    <scope>NUCLEOTIDE SEQUENCE</scope>
    <source>
        <strain evidence="10">CALU 1027</strain>
    </source>
</reference>
<feature type="transmembrane region" description="Helical" evidence="8">
    <location>
        <begin position="216"/>
        <end position="232"/>
    </location>
</feature>
<dbReference type="RefSeq" id="WP_026099194.1">
    <property type="nucleotide sequence ID" value="NZ_KB235933.1"/>
</dbReference>
<dbReference type="EMBL" id="AJTX02000004">
    <property type="protein sequence ID" value="KKI99641.1"/>
    <property type="molecule type" value="Genomic_DNA"/>
</dbReference>
<feature type="transmembrane region" description="Helical" evidence="8">
    <location>
        <begin position="153"/>
        <end position="175"/>
    </location>
</feature>
<dbReference type="SUPFAM" id="SSF144091">
    <property type="entry name" value="Rhomboid-like"/>
    <property type="match status" value="1"/>
</dbReference>
<keyword evidence="7 8" id="KW-0472">Membrane</keyword>
<sequence>MLTLPPWLQRQTQGVVNCYACQKLVSITAPTCTHCGSQQPGLWGYGRHFRKFHHQGGFLALITWGCVALYLLTLLVNVRGVRTEMPLEILVPDTSSLLMFGATGEIPLFTLHRWWTLLTAAWLHGHVFHLGFNLGWIRYLMPLALDFYGAARLVVLYTGSAIVAALLSSVVAHYGSGLPPLLQGAYISVGASGALFGLFGALVAHGRQTGSKALEETMALYAGLGFILGFTLGSVDNWAHLGGFLGGFALAYVPGLRSRQPQRLYEVVLALVCLGATALSLVVSVLHWWWIQ</sequence>
<feature type="transmembrane region" description="Helical" evidence="8">
    <location>
        <begin position="181"/>
        <end position="204"/>
    </location>
</feature>
<dbReference type="PANTHER" id="PTHR22936:SF69">
    <property type="entry name" value="RHOMBOID-LIKE PROTEIN"/>
    <property type="match status" value="1"/>
</dbReference>
<comment type="subcellular location">
    <subcellularLocation>
        <location evidence="1">Membrane</location>
        <topology evidence="1">Multi-pass membrane protein</topology>
    </subcellularLocation>
</comment>
<feature type="transmembrane region" description="Helical" evidence="8">
    <location>
        <begin position="57"/>
        <end position="76"/>
    </location>
</feature>
<dbReference type="GO" id="GO:0004252">
    <property type="term" value="F:serine-type endopeptidase activity"/>
    <property type="evidence" value="ECO:0007669"/>
    <property type="project" value="InterPro"/>
</dbReference>
<evidence type="ECO:0000256" key="4">
    <source>
        <dbReference type="ARBA" id="ARBA00022801"/>
    </source>
</evidence>
<name>A0A0M2PZ22_PROHO</name>
<evidence type="ECO:0000259" key="9">
    <source>
        <dbReference type="Pfam" id="PF01694"/>
    </source>
</evidence>
<keyword evidence="3 8" id="KW-0812">Transmembrane</keyword>
<keyword evidence="4" id="KW-0378">Hydrolase</keyword>
<comment type="caution">
    <text evidence="10">The sequence shown here is derived from an EMBL/GenBank/DDBJ whole genome shotgun (WGS) entry which is preliminary data.</text>
</comment>
<keyword evidence="5" id="KW-0720">Serine protease</keyword>
<proteinExistence type="predicted"/>
<dbReference type="eggNOG" id="COG0705">
    <property type="taxonomic scope" value="Bacteria"/>
</dbReference>
<dbReference type="Proteomes" id="UP000034681">
    <property type="component" value="Unassembled WGS sequence"/>
</dbReference>
<dbReference type="GO" id="GO:0006508">
    <property type="term" value="P:proteolysis"/>
    <property type="evidence" value="ECO:0007669"/>
    <property type="project" value="UniProtKB-KW"/>
</dbReference>
<dbReference type="Pfam" id="PF01694">
    <property type="entry name" value="Rhomboid"/>
    <property type="match status" value="1"/>
</dbReference>
<dbReference type="STRING" id="317619.GCA_000332315_00133"/>
<evidence type="ECO:0000256" key="1">
    <source>
        <dbReference type="ARBA" id="ARBA00004141"/>
    </source>
</evidence>
<feature type="domain" description="Peptidase S54 rhomboid" evidence="9">
    <location>
        <begin position="112"/>
        <end position="253"/>
    </location>
</feature>
<dbReference type="Gene3D" id="1.20.1540.10">
    <property type="entry name" value="Rhomboid-like"/>
    <property type="match status" value="1"/>
</dbReference>
<organism evidence="10 11">
    <name type="scientific">Prochlorothrix hollandica PCC 9006 = CALU 1027</name>
    <dbReference type="NCBI Taxonomy" id="317619"/>
    <lineage>
        <taxon>Bacteria</taxon>
        <taxon>Bacillati</taxon>
        <taxon>Cyanobacteriota</taxon>
        <taxon>Cyanophyceae</taxon>
        <taxon>Prochlorotrichales</taxon>
        <taxon>Prochlorotrichaceae</taxon>
        <taxon>Prochlorothrix</taxon>
    </lineage>
</organism>
<keyword evidence="2" id="KW-0645">Protease</keyword>
<dbReference type="PANTHER" id="PTHR22936">
    <property type="entry name" value="RHOMBOID-RELATED"/>
    <property type="match status" value="1"/>
</dbReference>
<evidence type="ECO:0000313" key="11">
    <source>
        <dbReference type="Proteomes" id="UP000034681"/>
    </source>
</evidence>
<feature type="transmembrane region" description="Helical" evidence="8">
    <location>
        <begin position="238"/>
        <end position="255"/>
    </location>
</feature>
<dbReference type="OrthoDB" id="9813074at2"/>
<evidence type="ECO:0000313" key="10">
    <source>
        <dbReference type="EMBL" id="KKI99641.1"/>
    </source>
</evidence>
<dbReference type="InterPro" id="IPR035952">
    <property type="entry name" value="Rhomboid-like_sf"/>
</dbReference>